<dbReference type="CDD" id="cd10917">
    <property type="entry name" value="CE4_NodB_like_6s_7s"/>
    <property type="match status" value="1"/>
</dbReference>
<proteinExistence type="predicted"/>
<dbReference type="InterPro" id="IPR002509">
    <property type="entry name" value="NODB_dom"/>
</dbReference>
<feature type="domain" description="NodB homology" evidence="2">
    <location>
        <begin position="228"/>
        <end position="403"/>
    </location>
</feature>
<reference evidence="3 5" key="1">
    <citation type="submission" date="2017-11" db="EMBL/GenBank/DDBJ databases">
        <title>Comparitive Functional Genomics of Dry Heat Resistant strains isolated from the Viking Spacecraft.</title>
        <authorList>
            <person name="Seuylemezian A."/>
            <person name="Cooper K."/>
            <person name="Vaishampayan P."/>
        </authorList>
    </citation>
    <scope>NUCLEOTIDE SEQUENCE [LARGE SCALE GENOMIC DNA]</scope>
    <source>
        <strain evidence="3 5">M4.6</strain>
    </source>
</reference>
<sequence>MSVYQGKLLELSSVERAFNKSFLHIKLTFEQEVELLWEIDDDTAEKLKAITAFEQNYKYRLSLQSFWDPSRQQHTSFLTKTYCDHSDRLQFACSEEYVKALNSIKQIQQTSEVQTLPFLAINTPFNDFNQDQPGVTSRRYNRKLGWMAVAMISVMSTILLGYSGHSFINETTIAQKTTVKAESVVEDAVVNQAEPEPLIPEEEIDVANQTAVPVIDLNEAVTYSIPEGSVALTFDDGPSKYSVEIVNILNNYQVGGTFFFIGMNVKKYPESVQYAKSNGYAIGSHSMNHPNFANLSLEMQESELLQSNQLLAEVIGEKVELFRPPYGAKNAATIDLMAKHQQKMVLWNKDTEDWKGRSSEEIFHYVLSSQASGSIILLHESQSVIEALPQIIEYLQGQGLQIVSLN</sequence>
<dbReference type="RefSeq" id="WP_101579061.1">
    <property type="nucleotide sequence ID" value="NZ_PGVA01000058.1"/>
</dbReference>
<dbReference type="OrthoDB" id="9812065at2"/>
<dbReference type="Gene3D" id="3.20.20.370">
    <property type="entry name" value="Glycoside hydrolase/deacetylase"/>
    <property type="match status" value="1"/>
</dbReference>
<evidence type="ECO:0000256" key="1">
    <source>
        <dbReference type="SAM" id="Phobius"/>
    </source>
</evidence>
<dbReference type="SUPFAM" id="SSF88713">
    <property type="entry name" value="Glycoside hydrolase/deacetylase"/>
    <property type="match status" value="1"/>
</dbReference>
<evidence type="ECO:0000259" key="2">
    <source>
        <dbReference type="PROSITE" id="PS51677"/>
    </source>
</evidence>
<organism evidence="3 5">
    <name type="scientific">Bacillus canaveralius</name>
    <dbReference type="NCBI Taxonomy" id="1403243"/>
    <lineage>
        <taxon>Bacteria</taxon>
        <taxon>Bacillati</taxon>
        <taxon>Bacillota</taxon>
        <taxon>Bacilli</taxon>
        <taxon>Bacillales</taxon>
        <taxon>Bacillaceae</taxon>
        <taxon>Bacillus</taxon>
    </lineage>
</organism>
<evidence type="ECO:0000313" key="6">
    <source>
        <dbReference type="Proteomes" id="UP000235114"/>
    </source>
</evidence>
<dbReference type="EMBL" id="PGVD01000065">
    <property type="protein sequence ID" value="PLR91643.1"/>
    <property type="molecule type" value="Genomic_DNA"/>
</dbReference>
<reference evidence="4 6" key="2">
    <citation type="submission" date="2017-12" db="EMBL/GenBank/DDBJ databases">
        <title>Comparative Functional Genomics of Dry Heat Resistant strains isolated from the Viking Spacecraft.</title>
        <authorList>
            <person name="Seuylemezian A."/>
            <person name="Cooper K."/>
            <person name="Vaishampayan P."/>
        </authorList>
    </citation>
    <scope>NUCLEOTIDE SEQUENCE [LARGE SCALE GENOMIC DNA]</scope>
    <source>
        <strain evidence="4 6">ATCC 29669</strain>
    </source>
</reference>
<dbReference type="Proteomes" id="UP000234951">
    <property type="component" value="Unassembled WGS sequence"/>
</dbReference>
<dbReference type="InterPro" id="IPR011330">
    <property type="entry name" value="Glyco_hydro/deAcase_b/a-brl"/>
</dbReference>
<evidence type="ECO:0000313" key="4">
    <source>
        <dbReference type="EMBL" id="PLR91643.1"/>
    </source>
</evidence>
<keyword evidence="1" id="KW-0472">Membrane</keyword>
<protein>
    <submittedName>
        <fullName evidence="3">Polysaccharide deacetylase family protein</fullName>
    </submittedName>
</protein>
<dbReference type="PROSITE" id="PS51677">
    <property type="entry name" value="NODB"/>
    <property type="match status" value="1"/>
</dbReference>
<dbReference type="EMBL" id="PGVA01000058">
    <property type="protein sequence ID" value="PLR80119.1"/>
    <property type="molecule type" value="Genomic_DNA"/>
</dbReference>
<keyword evidence="1" id="KW-1133">Transmembrane helix</keyword>
<gene>
    <name evidence="3" type="ORF">CU635_19575</name>
    <name evidence="4" type="ORF">CVD25_19215</name>
</gene>
<dbReference type="GO" id="GO:0016810">
    <property type="term" value="F:hydrolase activity, acting on carbon-nitrogen (but not peptide) bonds"/>
    <property type="evidence" value="ECO:0007669"/>
    <property type="project" value="InterPro"/>
</dbReference>
<name>A0A2N5GH70_9BACI</name>
<feature type="transmembrane region" description="Helical" evidence="1">
    <location>
        <begin position="144"/>
        <end position="162"/>
    </location>
</feature>
<dbReference type="Proteomes" id="UP000235114">
    <property type="component" value="Unassembled WGS sequence"/>
</dbReference>
<evidence type="ECO:0000313" key="5">
    <source>
        <dbReference type="Proteomes" id="UP000234951"/>
    </source>
</evidence>
<keyword evidence="1" id="KW-0812">Transmembrane</keyword>
<dbReference type="Pfam" id="PF01522">
    <property type="entry name" value="Polysacc_deac_1"/>
    <property type="match status" value="1"/>
</dbReference>
<dbReference type="InterPro" id="IPR050248">
    <property type="entry name" value="Polysacc_deacetylase_ArnD"/>
</dbReference>
<dbReference type="AlphaFoldDB" id="A0A2N5GH70"/>
<keyword evidence="6" id="KW-1185">Reference proteome</keyword>
<accession>A0A2N5GH70</accession>
<dbReference type="PANTHER" id="PTHR10587">
    <property type="entry name" value="GLYCOSYL TRANSFERASE-RELATED"/>
    <property type="match status" value="1"/>
</dbReference>
<dbReference type="GO" id="GO:0005975">
    <property type="term" value="P:carbohydrate metabolic process"/>
    <property type="evidence" value="ECO:0007669"/>
    <property type="project" value="InterPro"/>
</dbReference>
<evidence type="ECO:0000313" key="3">
    <source>
        <dbReference type="EMBL" id="PLR80119.1"/>
    </source>
</evidence>
<comment type="caution">
    <text evidence="3">The sequence shown here is derived from an EMBL/GenBank/DDBJ whole genome shotgun (WGS) entry which is preliminary data.</text>
</comment>